<feature type="transmembrane region" description="Helical" evidence="6">
    <location>
        <begin position="119"/>
        <end position="143"/>
    </location>
</feature>
<feature type="domain" description="ABC transmembrane type-2" evidence="7">
    <location>
        <begin position="33"/>
        <end position="264"/>
    </location>
</feature>
<dbReference type="InterPro" id="IPR047817">
    <property type="entry name" value="ABC2_TM_bact-type"/>
</dbReference>
<dbReference type="PANTHER" id="PTHR43027:SF2">
    <property type="entry name" value="TRANSPORT PERMEASE PROTEIN"/>
    <property type="match status" value="1"/>
</dbReference>
<dbReference type="InterPro" id="IPR013525">
    <property type="entry name" value="ABC2_TM"/>
</dbReference>
<dbReference type="GO" id="GO:0043190">
    <property type="term" value="C:ATP-binding cassette (ABC) transporter complex"/>
    <property type="evidence" value="ECO:0007669"/>
    <property type="project" value="InterPro"/>
</dbReference>
<dbReference type="PIRSF" id="PIRSF006648">
    <property type="entry name" value="DrrB"/>
    <property type="match status" value="1"/>
</dbReference>
<dbReference type="GO" id="GO:0046677">
    <property type="term" value="P:response to antibiotic"/>
    <property type="evidence" value="ECO:0007669"/>
    <property type="project" value="UniProtKB-KW"/>
</dbReference>
<dbReference type="RefSeq" id="WP_143783734.1">
    <property type="nucleotide sequence ID" value="NZ_CP041616.1"/>
</dbReference>
<dbReference type="InterPro" id="IPR000412">
    <property type="entry name" value="ABC_2_transport"/>
</dbReference>
<keyword evidence="6" id="KW-0813">Transport</keyword>
<dbReference type="InterPro" id="IPR052902">
    <property type="entry name" value="ABC-2_transporter"/>
</dbReference>
<feature type="transmembrane region" description="Helical" evidence="6">
    <location>
        <begin position="35"/>
        <end position="56"/>
    </location>
</feature>
<keyword evidence="3 6" id="KW-1133">Transmembrane helix</keyword>
<keyword evidence="5" id="KW-0046">Antibiotic resistance</keyword>
<evidence type="ECO:0000256" key="1">
    <source>
        <dbReference type="ARBA" id="ARBA00004141"/>
    </source>
</evidence>
<dbReference type="Proteomes" id="UP000315395">
    <property type="component" value="Chromosome"/>
</dbReference>
<keyword evidence="6" id="KW-1003">Cell membrane</keyword>
<evidence type="ECO:0000256" key="2">
    <source>
        <dbReference type="ARBA" id="ARBA00022692"/>
    </source>
</evidence>
<evidence type="ECO:0000256" key="5">
    <source>
        <dbReference type="ARBA" id="ARBA00023251"/>
    </source>
</evidence>
<accession>A0A516GC45</accession>
<evidence type="ECO:0000256" key="4">
    <source>
        <dbReference type="ARBA" id="ARBA00023136"/>
    </source>
</evidence>
<dbReference type="EMBL" id="CP041616">
    <property type="protein sequence ID" value="QDO89057.1"/>
    <property type="molecule type" value="Genomic_DNA"/>
</dbReference>
<dbReference type="Pfam" id="PF01061">
    <property type="entry name" value="ABC2_membrane"/>
    <property type="match status" value="1"/>
</dbReference>
<evidence type="ECO:0000256" key="3">
    <source>
        <dbReference type="ARBA" id="ARBA00022989"/>
    </source>
</evidence>
<proteinExistence type="inferred from homology"/>
<evidence type="ECO:0000313" key="8">
    <source>
        <dbReference type="EMBL" id="QDO89057.1"/>
    </source>
</evidence>
<dbReference type="GO" id="GO:0140359">
    <property type="term" value="F:ABC-type transporter activity"/>
    <property type="evidence" value="ECO:0007669"/>
    <property type="project" value="InterPro"/>
</dbReference>
<evidence type="ECO:0000313" key="9">
    <source>
        <dbReference type="Proteomes" id="UP000315395"/>
    </source>
</evidence>
<name>A0A516GC45_9MICO</name>
<protein>
    <recommendedName>
        <fullName evidence="6">Transport permease protein</fullName>
    </recommendedName>
</protein>
<evidence type="ECO:0000256" key="6">
    <source>
        <dbReference type="RuleBase" id="RU361157"/>
    </source>
</evidence>
<comment type="similarity">
    <text evidence="6">Belongs to the ABC-2 integral membrane protein family.</text>
</comment>
<dbReference type="AlphaFoldDB" id="A0A516GC45"/>
<reference evidence="8 9" key="1">
    <citation type="submission" date="2019-07" db="EMBL/GenBank/DDBJ databases">
        <title>complete genome sequencing of Ornithinimicrobium sp. H23M54.</title>
        <authorList>
            <person name="Bae J.-W."/>
            <person name="Lee S.-Y."/>
        </authorList>
    </citation>
    <scope>NUCLEOTIDE SEQUENCE [LARGE SCALE GENOMIC DNA]</scope>
    <source>
        <strain evidence="8 9">H23M54</strain>
    </source>
</reference>
<organism evidence="8 9">
    <name type="scientific">Ornithinimicrobium ciconiae</name>
    <dbReference type="NCBI Taxonomy" id="2594265"/>
    <lineage>
        <taxon>Bacteria</taxon>
        <taxon>Bacillati</taxon>
        <taxon>Actinomycetota</taxon>
        <taxon>Actinomycetes</taxon>
        <taxon>Micrococcales</taxon>
        <taxon>Ornithinimicrobiaceae</taxon>
        <taxon>Ornithinimicrobium</taxon>
    </lineage>
</organism>
<dbReference type="OrthoDB" id="3217868at2"/>
<keyword evidence="2 6" id="KW-0812">Transmembrane</keyword>
<keyword evidence="9" id="KW-1185">Reference proteome</keyword>
<feature type="transmembrane region" description="Helical" evidence="6">
    <location>
        <begin position="76"/>
        <end position="98"/>
    </location>
</feature>
<feature type="transmembrane region" description="Helical" evidence="6">
    <location>
        <begin position="185"/>
        <end position="203"/>
    </location>
</feature>
<feature type="transmembrane region" description="Helical" evidence="6">
    <location>
        <begin position="240"/>
        <end position="261"/>
    </location>
</feature>
<dbReference type="PROSITE" id="PS51012">
    <property type="entry name" value="ABC_TM2"/>
    <property type="match status" value="1"/>
</dbReference>
<dbReference type="KEGG" id="orz:FNH13_12585"/>
<dbReference type="PANTHER" id="PTHR43027">
    <property type="entry name" value="DOXORUBICIN RESISTANCE ABC TRANSPORTER PERMEASE PROTEIN DRRC-RELATED"/>
    <property type="match status" value="1"/>
</dbReference>
<gene>
    <name evidence="8" type="ORF">FNH13_12585</name>
</gene>
<comment type="subcellular location">
    <subcellularLocation>
        <location evidence="6">Cell membrane</location>
        <topology evidence="6">Multi-pass membrane protein</topology>
    </subcellularLocation>
    <subcellularLocation>
        <location evidence="1">Membrane</location>
        <topology evidence="1">Multi-pass membrane protein</topology>
    </subcellularLocation>
</comment>
<evidence type="ECO:0000259" key="7">
    <source>
        <dbReference type="PROSITE" id="PS51012"/>
    </source>
</evidence>
<keyword evidence="4 6" id="KW-0472">Membrane</keyword>
<feature type="transmembrane region" description="Helical" evidence="6">
    <location>
        <begin position="155"/>
        <end position="178"/>
    </location>
</feature>
<sequence length="265" mass="27685">MSTATLTPRSHTGTRGLSTLIATELRLFLRDPGSVFFTVAFPTVLLVGLGLAYPGIRDTITEAPEPWLGLRAIDLFAPLSLCIAAATAGLITVPSYLASYRETGVLRRMSTTPMRPQGVLAAQGAVQLAGVVVGAALALAVAVLAFDIPLPGNPVLALVTFVLATAACFSIGVVIGGLAPKGATASSIGTLIYFPMLFLAGMWTPGPMMPDAVERVATYSPVGAASQAMNEAWFGTGMPWVQLVVMAAWTVGMFVIAARTFRWEV</sequence>